<evidence type="ECO:0000259" key="9">
    <source>
        <dbReference type="Pfam" id="PF09335"/>
    </source>
</evidence>
<feature type="domain" description="VTT" evidence="9">
    <location>
        <begin position="37"/>
        <end position="152"/>
    </location>
</feature>
<keyword evidence="3" id="KW-1003">Cell membrane</keyword>
<feature type="transmembrane region" description="Helical" evidence="8">
    <location>
        <begin position="48"/>
        <end position="67"/>
    </location>
</feature>
<reference evidence="10" key="1">
    <citation type="submission" date="2020-02" db="EMBL/GenBank/DDBJ databases">
        <authorList>
            <person name="Meier V. D."/>
        </authorList>
    </citation>
    <scope>NUCLEOTIDE SEQUENCE</scope>
    <source>
        <strain evidence="10">AVDCRST_MAG02</strain>
    </source>
</reference>
<dbReference type="Pfam" id="PF09335">
    <property type="entry name" value="VTT_dom"/>
    <property type="match status" value="1"/>
</dbReference>
<dbReference type="InterPro" id="IPR032816">
    <property type="entry name" value="VTT_dom"/>
</dbReference>
<feature type="compositionally biased region" description="Polar residues" evidence="7">
    <location>
        <begin position="201"/>
        <end position="220"/>
    </location>
</feature>
<evidence type="ECO:0000256" key="3">
    <source>
        <dbReference type="ARBA" id="ARBA00022475"/>
    </source>
</evidence>
<dbReference type="AlphaFoldDB" id="A0A6J4S0M2"/>
<accession>A0A6J4S0M2</accession>
<dbReference type="InterPro" id="IPR051311">
    <property type="entry name" value="DedA_domain"/>
</dbReference>
<evidence type="ECO:0000256" key="8">
    <source>
        <dbReference type="SAM" id="Phobius"/>
    </source>
</evidence>
<keyword evidence="6 8" id="KW-0472">Membrane</keyword>
<evidence type="ECO:0000256" key="5">
    <source>
        <dbReference type="ARBA" id="ARBA00022989"/>
    </source>
</evidence>
<comment type="similarity">
    <text evidence="2">Belongs to the DedA family.</text>
</comment>
<keyword evidence="5 8" id="KW-1133">Transmembrane helix</keyword>
<name>A0A6J4S0M2_9ACTN</name>
<comment type="subcellular location">
    <subcellularLocation>
        <location evidence="1">Cell membrane</location>
        <topology evidence="1">Multi-pass membrane protein</topology>
    </subcellularLocation>
</comment>
<organism evidence="10">
    <name type="scientific">uncultured Rubrobacteraceae bacterium</name>
    <dbReference type="NCBI Taxonomy" id="349277"/>
    <lineage>
        <taxon>Bacteria</taxon>
        <taxon>Bacillati</taxon>
        <taxon>Actinomycetota</taxon>
        <taxon>Rubrobacteria</taxon>
        <taxon>Rubrobacterales</taxon>
        <taxon>Rubrobacteraceae</taxon>
        <taxon>environmental samples</taxon>
    </lineage>
</organism>
<evidence type="ECO:0000256" key="1">
    <source>
        <dbReference type="ARBA" id="ARBA00004651"/>
    </source>
</evidence>
<keyword evidence="4 8" id="KW-0812">Transmembrane</keyword>
<dbReference type="PANTHER" id="PTHR42709">
    <property type="entry name" value="ALKALINE PHOSPHATASE LIKE PROTEIN"/>
    <property type="match status" value="1"/>
</dbReference>
<dbReference type="EMBL" id="CADCVH010000124">
    <property type="protein sequence ID" value="CAA9480036.1"/>
    <property type="molecule type" value="Genomic_DNA"/>
</dbReference>
<feature type="region of interest" description="Disordered" evidence="7">
    <location>
        <begin position="197"/>
        <end position="220"/>
    </location>
</feature>
<dbReference type="PANTHER" id="PTHR42709:SF6">
    <property type="entry name" value="UNDECAPRENYL PHOSPHATE TRANSPORTER A"/>
    <property type="match status" value="1"/>
</dbReference>
<evidence type="ECO:0000256" key="6">
    <source>
        <dbReference type="ARBA" id="ARBA00023136"/>
    </source>
</evidence>
<evidence type="ECO:0000313" key="10">
    <source>
        <dbReference type="EMBL" id="CAA9480036.1"/>
    </source>
</evidence>
<evidence type="ECO:0000256" key="4">
    <source>
        <dbReference type="ARBA" id="ARBA00022692"/>
    </source>
</evidence>
<feature type="transmembrane region" description="Helical" evidence="8">
    <location>
        <begin position="20"/>
        <end position="41"/>
    </location>
</feature>
<sequence>MSLPIETVLSLLEAHPYVLLFPLVLLEGPISTVAAGLLVAMGLMDWPVAYAVAVTADLTGDTFYYLLGRSARSPHAARPLAHLGLTPEKLAAMEASFGRNEGRALVGAKVLDFAAVPVFVAAGLTKVGYGRFLGWTAAATIPKAALLMLGGYFAGGQALALVGRLAPGPLASLALLAFLPIAYLLLTKKVPVWGPGRGPKNATQNARHNVTQTFSRGGQR</sequence>
<protein>
    <recommendedName>
        <fullName evidence="9">VTT domain-containing protein</fullName>
    </recommendedName>
</protein>
<gene>
    <name evidence="10" type="ORF">AVDCRST_MAG02-4447</name>
</gene>
<dbReference type="GO" id="GO:0005886">
    <property type="term" value="C:plasma membrane"/>
    <property type="evidence" value="ECO:0007669"/>
    <property type="project" value="UniProtKB-SubCell"/>
</dbReference>
<feature type="transmembrane region" description="Helical" evidence="8">
    <location>
        <begin position="132"/>
        <end position="154"/>
    </location>
</feature>
<evidence type="ECO:0000256" key="2">
    <source>
        <dbReference type="ARBA" id="ARBA00010792"/>
    </source>
</evidence>
<feature type="transmembrane region" description="Helical" evidence="8">
    <location>
        <begin position="166"/>
        <end position="186"/>
    </location>
</feature>
<evidence type="ECO:0000256" key="7">
    <source>
        <dbReference type="SAM" id="MobiDB-lite"/>
    </source>
</evidence>
<proteinExistence type="inferred from homology"/>